<sequence>MKKTKTIIEFGIKRENEERRDGGCGVVFNPYTQLYAVGKRDIDGLLLLFSGGIASGEDTESGVLREIREESGLYDFCHVEKIAEALTHYHNKTKNINRVALATCFLVILNSASLLPTQLEAHEHFTLNWYPAKEILEHWQGRNQEENYSHWIYFFKKSVARAAALGYDSTSKI</sequence>
<dbReference type="PROSITE" id="PS00893">
    <property type="entry name" value="NUDIX_BOX"/>
    <property type="match status" value="1"/>
</dbReference>
<dbReference type="Pfam" id="PF00293">
    <property type="entry name" value="NUDIX"/>
    <property type="match status" value="1"/>
</dbReference>
<name>A0A0G1M686_9BACT</name>
<reference evidence="3 4" key="1">
    <citation type="journal article" date="2015" name="Nature">
        <title>rRNA introns, odd ribosomes, and small enigmatic genomes across a large radiation of phyla.</title>
        <authorList>
            <person name="Brown C.T."/>
            <person name="Hug L.A."/>
            <person name="Thomas B.C."/>
            <person name="Sharon I."/>
            <person name="Castelle C.J."/>
            <person name="Singh A."/>
            <person name="Wilkins M.J."/>
            <person name="Williams K.H."/>
            <person name="Banfield J.F."/>
        </authorList>
    </citation>
    <scope>NUCLEOTIDE SEQUENCE [LARGE SCALE GENOMIC DNA]</scope>
</reference>
<dbReference type="PROSITE" id="PS51462">
    <property type="entry name" value="NUDIX"/>
    <property type="match status" value="1"/>
</dbReference>
<comment type="caution">
    <text evidence="3">The sequence shown here is derived from an EMBL/GenBank/DDBJ whole genome shotgun (WGS) entry which is preliminary data.</text>
</comment>
<dbReference type="Gene3D" id="3.90.79.10">
    <property type="entry name" value="Nucleoside Triphosphate Pyrophosphohydrolase"/>
    <property type="match status" value="1"/>
</dbReference>
<accession>A0A0G1M686</accession>
<dbReference type="EMBL" id="LCKT01000039">
    <property type="protein sequence ID" value="KKU03597.1"/>
    <property type="molecule type" value="Genomic_DNA"/>
</dbReference>
<dbReference type="InterPro" id="IPR020084">
    <property type="entry name" value="NUDIX_hydrolase_CS"/>
</dbReference>
<gene>
    <name evidence="3" type="ORF">UX06_C0039G0006</name>
</gene>
<keyword evidence="1" id="KW-0378">Hydrolase</keyword>
<organism evidence="3 4">
    <name type="scientific">Candidatus Giovannonibacteria bacterium GW2011_GWA2_45_21</name>
    <dbReference type="NCBI Taxonomy" id="1618649"/>
    <lineage>
        <taxon>Bacteria</taxon>
        <taxon>Candidatus Giovannoniibacteriota</taxon>
    </lineage>
</organism>
<dbReference type="GO" id="GO:0016787">
    <property type="term" value="F:hydrolase activity"/>
    <property type="evidence" value="ECO:0007669"/>
    <property type="project" value="UniProtKB-KW"/>
</dbReference>
<dbReference type="SUPFAM" id="SSF55811">
    <property type="entry name" value="Nudix"/>
    <property type="match status" value="1"/>
</dbReference>
<dbReference type="AlphaFoldDB" id="A0A0G1M686"/>
<evidence type="ECO:0000313" key="4">
    <source>
        <dbReference type="Proteomes" id="UP000034696"/>
    </source>
</evidence>
<dbReference type="InterPro" id="IPR015797">
    <property type="entry name" value="NUDIX_hydrolase-like_dom_sf"/>
</dbReference>
<evidence type="ECO:0000313" key="3">
    <source>
        <dbReference type="EMBL" id="KKU03597.1"/>
    </source>
</evidence>
<dbReference type="CDD" id="cd02883">
    <property type="entry name" value="NUDIX_Hydrolase"/>
    <property type="match status" value="1"/>
</dbReference>
<feature type="domain" description="Nudix hydrolase" evidence="2">
    <location>
        <begin position="18"/>
        <end position="154"/>
    </location>
</feature>
<protein>
    <recommendedName>
        <fullName evidence="2">Nudix hydrolase domain-containing protein</fullName>
    </recommendedName>
</protein>
<dbReference type="Proteomes" id="UP000034696">
    <property type="component" value="Unassembled WGS sequence"/>
</dbReference>
<dbReference type="InterPro" id="IPR000086">
    <property type="entry name" value="NUDIX_hydrolase_dom"/>
</dbReference>
<evidence type="ECO:0000256" key="1">
    <source>
        <dbReference type="ARBA" id="ARBA00022801"/>
    </source>
</evidence>
<evidence type="ECO:0000259" key="2">
    <source>
        <dbReference type="PROSITE" id="PS51462"/>
    </source>
</evidence>
<proteinExistence type="predicted"/>